<proteinExistence type="evidence at transcript level"/>
<sequence>MIFRALREMCQLALIQPANDRRMLIPPRELPERLTGPDALSAPHICSNNRIGNLPPAFDCVGQLLLQVWLRLF</sequence>
<reference evidence="1" key="1">
    <citation type="submission" date="2015-07" db="EMBL/GenBank/DDBJ databases">
        <title>Elucidating the P. pachyrhizi secretome and potential effectors.</title>
        <authorList>
            <person name="de Carvalho M.C.C.G."/>
            <person name="Nascimento L.C."/>
            <person name="Darben L.M."/>
            <person name="Polizel-Podanosqui A.M."/>
            <person name="Lopes-Caitar V.S."/>
            <person name="Rocha C.S."/>
            <person name="Qi M."/>
            <person name="Carazolle M."/>
            <person name="Kuwahara M.K."/>
            <person name="Pereira G.A.G."/>
            <person name="Abdelnoor R.V."/>
            <person name="Whitham S.A."/>
            <person name="Marcelino-Guimaraes F.C."/>
        </authorList>
    </citation>
    <scope>NUCLEOTIDE SEQUENCE</scope>
</reference>
<name>A0A0S1MJ32_PHAPC</name>
<evidence type="ECO:0000313" key="1">
    <source>
        <dbReference type="EMBL" id="ALL40869.1"/>
    </source>
</evidence>
<protein>
    <submittedName>
        <fullName evidence="1">Uncharacterized protein</fullName>
    </submittedName>
</protein>
<accession>A0A0S1MJ32</accession>
<dbReference type="EMBL" id="KT246778">
    <property type="protein sequence ID" value="ALL40869.1"/>
    <property type="molecule type" value="mRNA"/>
</dbReference>
<dbReference type="AlphaFoldDB" id="A0A0S1MJ32"/>
<organism evidence="1">
    <name type="scientific">Phakopsora pachyrhizi</name>
    <name type="common">Asian soybean rust disease fungus</name>
    <dbReference type="NCBI Taxonomy" id="170000"/>
    <lineage>
        <taxon>Eukaryota</taxon>
        <taxon>Fungi</taxon>
        <taxon>Dikarya</taxon>
        <taxon>Basidiomycota</taxon>
        <taxon>Pucciniomycotina</taxon>
        <taxon>Pucciniomycetes</taxon>
        <taxon>Pucciniales</taxon>
        <taxon>Phakopsoraceae</taxon>
        <taxon>Phakopsora</taxon>
    </lineage>
</organism>